<dbReference type="InterPro" id="IPR020846">
    <property type="entry name" value="MFS_dom"/>
</dbReference>
<keyword evidence="5" id="KW-0325">Glycoprotein</keyword>
<feature type="transmembrane region" description="Helical" evidence="6">
    <location>
        <begin position="135"/>
        <end position="154"/>
    </location>
</feature>
<dbReference type="Pfam" id="PF00083">
    <property type="entry name" value="Sugar_tr"/>
    <property type="match status" value="1"/>
</dbReference>
<feature type="transmembrane region" description="Helical" evidence="6">
    <location>
        <begin position="166"/>
        <end position="187"/>
    </location>
</feature>
<evidence type="ECO:0000259" key="7">
    <source>
        <dbReference type="PROSITE" id="PS50850"/>
    </source>
</evidence>
<sequence length="555" mass="59838">MVNKVYKVNDSDKNNNGSKHNQILMSIIVCIPVLSYGTAMGWISPHKAVLMGPDPPSSQAATEEEVSWMASVIFISAPVAVFACGAAADRYGRRAALLAASVPVVPRSLIAARALIGFGSGGSYVVCPLYPRSLIAARALIGFGSGGSYVLGWAIKLISSQPRSLIAARALIGFGSGGSYVVCPLYPRSLIAARALIGFGSGGSYVVCPLYVKEISDDSIRGMTGTFIIFSQTVGNLLVFVLGDLLPYNTVLWILLAIPLLHFGIMTRLPETPSYLIKCGKNEETAKVLSWLRSLPADHCSIRAEVERLQVEQTSCQPKFSPRLLFADKTAVKAFWVALTVNLTREFCGCIAVLVYASHIFTAAGKDQATSSALSPNKQSIMLAAVQIIGSFVACQLVDRAGRKPLLAVTSVVAGFSMCLLGVWFYLNSRSVFLPGWVPIVALCTAIFADASGLQPLPFVIMTEMFSFQLRGTVATLIMAISLATDFALLKLFAPLNSWIGYHWTFWLFSAICLSNVFYLIFCVPETKMRSLEDIYADLEGRGKKKGNKVEDSGA</sequence>
<feature type="transmembrane region" description="Helical" evidence="6">
    <location>
        <begin position="334"/>
        <end position="361"/>
    </location>
</feature>
<evidence type="ECO:0000313" key="9">
    <source>
        <dbReference type="Proteomes" id="UP000823941"/>
    </source>
</evidence>
<comment type="caution">
    <text evidence="8">The sequence shown here is derived from an EMBL/GenBank/DDBJ whole genome shotgun (WGS) entry which is preliminary data.</text>
</comment>
<evidence type="ECO:0000256" key="3">
    <source>
        <dbReference type="ARBA" id="ARBA00022989"/>
    </source>
</evidence>
<feature type="transmembrane region" description="Helical" evidence="6">
    <location>
        <begin position="381"/>
        <end position="399"/>
    </location>
</feature>
<dbReference type="PANTHER" id="PTHR48021:SF33">
    <property type="entry name" value="AT22075P-RELATED"/>
    <property type="match status" value="1"/>
</dbReference>
<evidence type="ECO:0000313" key="8">
    <source>
        <dbReference type="EMBL" id="KAG7301045.1"/>
    </source>
</evidence>
<reference evidence="8 9" key="1">
    <citation type="submission" date="2021-06" db="EMBL/GenBank/DDBJ databases">
        <title>A haploid diamondback moth (Plutella xylostella L.) genome assembly resolves 31 chromosomes and identifies a diamide resistance mutation.</title>
        <authorList>
            <person name="Ward C.M."/>
            <person name="Perry K.D."/>
            <person name="Baker G."/>
            <person name="Powis K."/>
            <person name="Heckel D.G."/>
            <person name="Baxter S.W."/>
        </authorList>
    </citation>
    <scope>NUCLEOTIDE SEQUENCE [LARGE SCALE GENOMIC DNA]</scope>
    <source>
        <strain evidence="8 9">LV</strain>
        <tissue evidence="8">Single pupa</tissue>
    </source>
</reference>
<dbReference type="SUPFAM" id="SSF103473">
    <property type="entry name" value="MFS general substrate transporter"/>
    <property type="match status" value="2"/>
</dbReference>
<dbReference type="InterPro" id="IPR005828">
    <property type="entry name" value="MFS_sugar_transport-like"/>
</dbReference>
<feature type="transmembrane region" description="Helical" evidence="6">
    <location>
        <begin position="433"/>
        <end position="453"/>
    </location>
</feature>
<protein>
    <recommendedName>
        <fullName evidence="7">Major facilitator superfamily (MFS) profile domain-containing protein</fullName>
    </recommendedName>
</protein>
<proteinExistence type="predicted"/>
<name>A0ABQ7Q736_PLUXY</name>
<feature type="transmembrane region" description="Helical" evidence="6">
    <location>
        <begin position="23"/>
        <end position="43"/>
    </location>
</feature>
<feature type="transmembrane region" description="Helical" evidence="6">
    <location>
        <begin position="248"/>
        <end position="266"/>
    </location>
</feature>
<accession>A0ABQ7Q736</accession>
<feature type="domain" description="Major facilitator superfamily (MFS) profile" evidence="7">
    <location>
        <begin position="25"/>
        <end position="528"/>
    </location>
</feature>
<dbReference type="PANTHER" id="PTHR48021">
    <property type="match status" value="1"/>
</dbReference>
<comment type="subcellular location">
    <subcellularLocation>
        <location evidence="1">Membrane</location>
        <topology evidence="1">Multi-pass membrane protein</topology>
    </subcellularLocation>
</comment>
<organism evidence="8 9">
    <name type="scientific">Plutella xylostella</name>
    <name type="common">Diamondback moth</name>
    <name type="synonym">Plutella maculipennis</name>
    <dbReference type="NCBI Taxonomy" id="51655"/>
    <lineage>
        <taxon>Eukaryota</taxon>
        <taxon>Metazoa</taxon>
        <taxon>Ecdysozoa</taxon>
        <taxon>Arthropoda</taxon>
        <taxon>Hexapoda</taxon>
        <taxon>Insecta</taxon>
        <taxon>Pterygota</taxon>
        <taxon>Neoptera</taxon>
        <taxon>Endopterygota</taxon>
        <taxon>Lepidoptera</taxon>
        <taxon>Glossata</taxon>
        <taxon>Ditrysia</taxon>
        <taxon>Yponomeutoidea</taxon>
        <taxon>Plutellidae</taxon>
        <taxon>Plutella</taxon>
    </lineage>
</organism>
<feature type="transmembrane region" description="Helical" evidence="6">
    <location>
        <begin position="474"/>
        <end position="494"/>
    </location>
</feature>
<feature type="transmembrane region" description="Helical" evidence="6">
    <location>
        <begin position="224"/>
        <end position="242"/>
    </location>
</feature>
<keyword evidence="9" id="KW-1185">Reference proteome</keyword>
<evidence type="ECO:0000256" key="2">
    <source>
        <dbReference type="ARBA" id="ARBA00022692"/>
    </source>
</evidence>
<evidence type="ECO:0000256" key="5">
    <source>
        <dbReference type="ARBA" id="ARBA00023180"/>
    </source>
</evidence>
<feature type="transmembrane region" description="Helical" evidence="6">
    <location>
        <begin position="193"/>
        <end position="212"/>
    </location>
</feature>
<feature type="transmembrane region" description="Helical" evidence="6">
    <location>
        <begin position="500"/>
        <end position="522"/>
    </location>
</feature>
<dbReference type="InterPro" id="IPR003663">
    <property type="entry name" value="Sugar/inositol_transpt"/>
</dbReference>
<dbReference type="PROSITE" id="PS50850">
    <property type="entry name" value="MFS"/>
    <property type="match status" value="1"/>
</dbReference>
<dbReference type="PROSITE" id="PS00217">
    <property type="entry name" value="SUGAR_TRANSPORT_2"/>
    <property type="match status" value="1"/>
</dbReference>
<dbReference type="Gene3D" id="1.20.1250.20">
    <property type="entry name" value="MFS general substrate transporter like domains"/>
    <property type="match status" value="2"/>
</dbReference>
<dbReference type="InterPro" id="IPR036259">
    <property type="entry name" value="MFS_trans_sf"/>
</dbReference>
<dbReference type="PRINTS" id="PR00171">
    <property type="entry name" value="SUGRTRNSPORT"/>
</dbReference>
<feature type="transmembrane region" description="Helical" evidence="6">
    <location>
        <begin position="406"/>
        <end position="427"/>
    </location>
</feature>
<dbReference type="InterPro" id="IPR050549">
    <property type="entry name" value="MFS_Trehalose_Transporter"/>
</dbReference>
<keyword evidence="4 6" id="KW-0472">Membrane</keyword>
<dbReference type="InterPro" id="IPR005829">
    <property type="entry name" value="Sugar_transporter_CS"/>
</dbReference>
<evidence type="ECO:0000256" key="1">
    <source>
        <dbReference type="ARBA" id="ARBA00004141"/>
    </source>
</evidence>
<keyword evidence="3 6" id="KW-1133">Transmembrane helix</keyword>
<dbReference type="Proteomes" id="UP000823941">
    <property type="component" value="Chromosome 20"/>
</dbReference>
<gene>
    <name evidence="8" type="ORF">JYU34_015420</name>
</gene>
<evidence type="ECO:0000256" key="6">
    <source>
        <dbReference type="SAM" id="Phobius"/>
    </source>
</evidence>
<feature type="transmembrane region" description="Helical" evidence="6">
    <location>
        <begin position="66"/>
        <end position="88"/>
    </location>
</feature>
<dbReference type="EMBL" id="JAHIBW010000020">
    <property type="protein sequence ID" value="KAG7301045.1"/>
    <property type="molecule type" value="Genomic_DNA"/>
</dbReference>
<keyword evidence="2 6" id="KW-0812">Transmembrane</keyword>
<evidence type="ECO:0000256" key="4">
    <source>
        <dbReference type="ARBA" id="ARBA00023136"/>
    </source>
</evidence>